<comment type="caution">
    <text evidence="1">The sequence shown here is derived from an EMBL/GenBank/DDBJ whole genome shotgun (WGS) entry which is preliminary data.</text>
</comment>
<dbReference type="EMBL" id="QXFV01001232">
    <property type="protein sequence ID" value="KAE9011252.1"/>
    <property type="molecule type" value="Genomic_DNA"/>
</dbReference>
<reference evidence="4 6" key="1">
    <citation type="submission" date="2018-09" db="EMBL/GenBank/DDBJ databases">
        <title>Genomic investigation of the strawberry pathogen Phytophthora fragariae indicates pathogenicity is determined by transcriptional variation in three key races.</title>
        <authorList>
            <person name="Adams T.M."/>
            <person name="Armitage A.D."/>
            <person name="Sobczyk M.K."/>
            <person name="Bates H.J."/>
            <person name="Dunwell J.M."/>
            <person name="Nellist C.F."/>
            <person name="Harrison R.J."/>
        </authorList>
    </citation>
    <scope>NUCLEOTIDE SEQUENCE [LARGE SCALE GENOMIC DNA]</scope>
    <source>
        <strain evidence="2 4">SCRP249</strain>
        <strain evidence="1 6">SCRP324</strain>
        <strain evidence="3 5">SCRP333</strain>
    </source>
</reference>
<evidence type="ECO:0000313" key="2">
    <source>
        <dbReference type="EMBL" id="KAE9011252.1"/>
    </source>
</evidence>
<evidence type="ECO:0008006" key="7">
    <source>
        <dbReference type="Google" id="ProtNLM"/>
    </source>
</evidence>
<name>A0A6A3K8I1_9STRA</name>
<dbReference type="Proteomes" id="UP000434957">
    <property type="component" value="Unassembled WGS sequence"/>
</dbReference>
<evidence type="ECO:0000313" key="6">
    <source>
        <dbReference type="Proteomes" id="UP000435112"/>
    </source>
</evidence>
<dbReference type="AlphaFoldDB" id="A0A6A3K8I1"/>
<sequence length="250" mass="27885">MATGAQFCRVGLSGNLSYVLALFQLGAQVLIGGGRSTRRRLGLPSNLVSPDRTQLISSTAAATATSQMAIDSRREVPFAPLRLTRAQRQHCQDITFQLLDRSLRNYDERNESADGHVGTPKHHANLDRSRWKQLNTQTNASLYAERASHSWRDLNLAVGNANDKKFRLLAVETIDGSLDEVMFGLETPDFATVKVRSESLANRPLDGAILAQLATPTETDPFQFMGITWMVDKQSWLFNFLKHPRDFVVV</sequence>
<evidence type="ECO:0000313" key="3">
    <source>
        <dbReference type="EMBL" id="KAE9295842.1"/>
    </source>
</evidence>
<dbReference type="InterPro" id="IPR052727">
    <property type="entry name" value="Rab4/Rab5_effector"/>
</dbReference>
<dbReference type="PANTHER" id="PTHR13510:SF44">
    <property type="entry name" value="RABENOSYN-5"/>
    <property type="match status" value="1"/>
</dbReference>
<dbReference type="Proteomes" id="UP000429607">
    <property type="component" value="Unassembled WGS sequence"/>
</dbReference>
<gene>
    <name evidence="2" type="ORF">PR001_g15964</name>
    <name evidence="1" type="ORF">PR002_g17194</name>
    <name evidence="3" type="ORF">PR003_g23903</name>
</gene>
<keyword evidence="5" id="KW-1185">Reference proteome</keyword>
<dbReference type="PANTHER" id="PTHR13510">
    <property type="entry name" value="FYVE-FINGER-CONTAINING RAB5 EFFECTOR PROTEIN RABENOSYN-5-RELATED"/>
    <property type="match status" value="1"/>
</dbReference>
<dbReference type="OrthoDB" id="126061at2759"/>
<evidence type="ECO:0000313" key="5">
    <source>
        <dbReference type="Proteomes" id="UP000434957"/>
    </source>
</evidence>
<proteinExistence type="predicted"/>
<protein>
    <recommendedName>
        <fullName evidence="7">START domain-containing protein</fullName>
    </recommendedName>
</protein>
<dbReference type="EMBL" id="QXFU01001365">
    <property type="protein sequence ID" value="KAE9003970.1"/>
    <property type="molecule type" value="Genomic_DNA"/>
</dbReference>
<dbReference type="Proteomes" id="UP000435112">
    <property type="component" value="Unassembled WGS sequence"/>
</dbReference>
<organism evidence="1 6">
    <name type="scientific">Phytophthora rubi</name>
    <dbReference type="NCBI Taxonomy" id="129364"/>
    <lineage>
        <taxon>Eukaryota</taxon>
        <taxon>Sar</taxon>
        <taxon>Stramenopiles</taxon>
        <taxon>Oomycota</taxon>
        <taxon>Peronosporomycetes</taxon>
        <taxon>Peronosporales</taxon>
        <taxon>Peronosporaceae</taxon>
        <taxon>Phytophthora</taxon>
    </lineage>
</organism>
<evidence type="ECO:0000313" key="4">
    <source>
        <dbReference type="Proteomes" id="UP000429607"/>
    </source>
</evidence>
<accession>A0A6A3K8I1</accession>
<dbReference type="EMBL" id="QXFT01002596">
    <property type="protein sequence ID" value="KAE9295842.1"/>
    <property type="molecule type" value="Genomic_DNA"/>
</dbReference>
<evidence type="ECO:0000313" key="1">
    <source>
        <dbReference type="EMBL" id="KAE9003970.1"/>
    </source>
</evidence>